<name>A0AAX0SAL8_9BACI</name>
<evidence type="ECO:0000313" key="2">
    <source>
        <dbReference type="Proteomes" id="UP000220106"/>
    </source>
</evidence>
<reference evidence="1 2" key="1">
    <citation type="submission" date="2017-09" db="EMBL/GenBank/DDBJ databases">
        <title>Large-scale bioinformatics analysis of Bacillus genomes uncovers conserved roles of natural products in bacterial physiology.</title>
        <authorList>
            <consortium name="Agbiome Team Llc"/>
            <person name="Bleich R.M."/>
            <person name="Kirk G.J."/>
            <person name="Santa Maria K.C."/>
            <person name="Allen S.E."/>
            <person name="Farag S."/>
            <person name="Shank E.A."/>
            <person name="Bowers A."/>
        </authorList>
    </citation>
    <scope>NUCLEOTIDE SEQUENCE [LARGE SCALE GENOMIC DNA]</scope>
    <source>
        <strain evidence="1 2">AFS003229</strain>
    </source>
</reference>
<dbReference type="RefSeq" id="WP_098174544.1">
    <property type="nucleotide sequence ID" value="NZ_NUEQ01000004.1"/>
</dbReference>
<dbReference type="Proteomes" id="UP000220106">
    <property type="component" value="Unassembled WGS sequence"/>
</dbReference>
<proteinExistence type="predicted"/>
<accession>A0AAX0SAL8</accession>
<gene>
    <name evidence="1" type="ORF">CN689_01025</name>
</gene>
<comment type="caution">
    <text evidence="1">The sequence shown here is derived from an EMBL/GenBank/DDBJ whole genome shotgun (WGS) entry which is preliminary data.</text>
</comment>
<protein>
    <submittedName>
        <fullName evidence="1">Uncharacterized protein</fullName>
    </submittedName>
</protein>
<evidence type="ECO:0000313" key="1">
    <source>
        <dbReference type="EMBL" id="PEJ37513.1"/>
    </source>
</evidence>
<dbReference type="AlphaFoldDB" id="A0AAX0SAL8"/>
<organism evidence="1 2">
    <name type="scientific">Peribacillus butanolivorans</name>
    <dbReference type="NCBI Taxonomy" id="421767"/>
    <lineage>
        <taxon>Bacteria</taxon>
        <taxon>Bacillati</taxon>
        <taxon>Bacillota</taxon>
        <taxon>Bacilli</taxon>
        <taxon>Bacillales</taxon>
        <taxon>Bacillaceae</taxon>
        <taxon>Peribacillus</taxon>
    </lineage>
</organism>
<sequence length="472" mass="55597">MEENEFLKRINVLYNELIIQDRLKFDGLNYFVKNRQTGKWALAKVLKGDVISAPTSRGTSCPLSNVRFMLENPGPYTLEMLVQLAYEGKLYIYFGWVKGLWTKETRKLYFRLLKESNQPINEHYVKDNHNPFYRSVSKAYSGKQKYRQFLLEMEEDPDEVSGMKNLSVFLNEGRHIESEIINQLKKISAPFEYGTRLINNTIIPDLYNPLTNEVIDIKRHIKTGIRKEIETYKSHFPNVTVLFLLGSRTMEINKLGVRKISIFKWIEEQEFFKNLSIEIQTDILNGFENIVERISLKLAVQDRVDYHKKLVEQIIEYDKLGFNNPQISEKVGITYKYVHSILNGRSLSEYTGNYPEIYKTRQALNKKRRNKELPEKVRILTLGGMKVREVSKRIGISTDMVKYHLHTQDLNEKVIMENRNKRLVELFSTETNHGTLKEKFNWIVLELINEYPHLTFGAVKAYYYSKVYNLNQ</sequence>
<dbReference type="EMBL" id="NUEQ01000004">
    <property type="protein sequence ID" value="PEJ37513.1"/>
    <property type="molecule type" value="Genomic_DNA"/>
</dbReference>